<dbReference type="InterPro" id="IPR035914">
    <property type="entry name" value="Sperma_CUB_dom_sf"/>
</dbReference>
<evidence type="ECO:0000256" key="1">
    <source>
        <dbReference type="SAM" id="MobiDB-lite"/>
    </source>
</evidence>
<sequence length="111" mass="12054">WLMVNGPCFLALGTTVPALLNSTSNQLYLHFYSDISVSAAGFHLEYKSEDPKFQLRTGLRVGIDRYRGPTVSRGHTGAVYSPPHVSLTTDLEEGAEAQGRSENPQDSAASK</sequence>
<accession>C0EMQ7</accession>
<proteinExistence type="predicted"/>
<protein>
    <submittedName>
        <fullName evidence="2">Uncharacterized protein</fullName>
    </submittedName>
</protein>
<evidence type="ECO:0000313" key="2">
    <source>
        <dbReference type="EMBL" id="EEG33681.1"/>
    </source>
</evidence>
<name>C0EMQ7_NEIFL</name>
<dbReference type="Proteomes" id="UP000004457">
    <property type="component" value="Unassembled WGS sequence"/>
</dbReference>
<organism evidence="2 3">
    <name type="scientific">Neisseria flavescens NRL30031/H210</name>
    <dbReference type="NCBI Taxonomy" id="546264"/>
    <lineage>
        <taxon>Bacteria</taxon>
        <taxon>Pseudomonadati</taxon>
        <taxon>Pseudomonadota</taxon>
        <taxon>Betaproteobacteria</taxon>
        <taxon>Neisseriales</taxon>
        <taxon>Neisseriaceae</taxon>
        <taxon>Neisseria</taxon>
    </lineage>
</organism>
<dbReference type="SUPFAM" id="SSF49854">
    <property type="entry name" value="Spermadhesin, CUB domain"/>
    <property type="match status" value="1"/>
</dbReference>
<evidence type="ECO:0000313" key="3">
    <source>
        <dbReference type="Proteomes" id="UP000004457"/>
    </source>
</evidence>
<comment type="caution">
    <text evidence="2">The sequence shown here is derived from an EMBL/GenBank/DDBJ whole genome shotgun (WGS) entry which is preliminary data.</text>
</comment>
<dbReference type="AlphaFoldDB" id="C0EMQ7"/>
<feature type="non-terminal residue" evidence="2">
    <location>
        <position position="1"/>
    </location>
</feature>
<feature type="region of interest" description="Disordered" evidence="1">
    <location>
        <begin position="72"/>
        <end position="111"/>
    </location>
</feature>
<reference evidence="2 3" key="1">
    <citation type="submission" date="2009-01" db="EMBL/GenBank/DDBJ databases">
        <authorList>
            <person name="Fulton L."/>
            <person name="Clifton S."/>
            <person name="Chinwalla A.T."/>
            <person name="Mitreva M."/>
            <person name="Sodergren E."/>
            <person name="Weinstock G."/>
            <person name="Clifton S."/>
            <person name="Dooling D.J."/>
            <person name="Fulton B."/>
            <person name="Minx P."/>
            <person name="Pepin K.H."/>
            <person name="Johnson M."/>
            <person name="Bhonagiri V."/>
            <person name="Nash W.E."/>
            <person name="Mardis E.R."/>
            <person name="Wilson R.K."/>
        </authorList>
    </citation>
    <scope>NUCLEOTIDE SEQUENCE [LARGE SCALE GENOMIC DNA]</scope>
    <source>
        <strain evidence="2 3">NRL30031/H210</strain>
    </source>
</reference>
<dbReference type="EMBL" id="ACEN01000042">
    <property type="protein sequence ID" value="EEG33681.1"/>
    <property type="molecule type" value="Genomic_DNA"/>
</dbReference>
<feature type="compositionally biased region" description="Polar residues" evidence="1">
    <location>
        <begin position="100"/>
        <end position="111"/>
    </location>
</feature>
<dbReference type="Gene3D" id="2.60.120.290">
    <property type="entry name" value="Spermadhesin, CUB domain"/>
    <property type="match status" value="1"/>
</dbReference>
<gene>
    <name evidence="2" type="ORF">NEIFLAOT_01232</name>
</gene>
<keyword evidence="3" id="KW-1185">Reference proteome</keyword>